<dbReference type="Pfam" id="PF07930">
    <property type="entry name" value="DAP_B"/>
    <property type="match status" value="1"/>
</dbReference>
<dbReference type="OrthoDB" id="7791015at2"/>
<evidence type="ECO:0000256" key="1">
    <source>
        <dbReference type="ARBA" id="ARBA00022438"/>
    </source>
</evidence>
<keyword evidence="1 4" id="KW-0645">Protease</keyword>
<evidence type="ECO:0000259" key="3">
    <source>
        <dbReference type="Pfam" id="PF07930"/>
    </source>
</evidence>
<dbReference type="Proteomes" id="UP000238338">
    <property type="component" value="Unassembled WGS sequence"/>
</dbReference>
<feature type="domain" description="D-aminopeptidase" evidence="3">
    <location>
        <begin position="343"/>
        <end position="515"/>
    </location>
</feature>
<organism evidence="4 5">
    <name type="scientific">Albidovulum denitrificans</name>
    <dbReference type="NCBI Taxonomy" id="404881"/>
    <lineage>
        <taxon>Bacteria</taxon>
        <taxon>Pseudomonadati</taxon>
        <taxon>Pseudomonadota</taxon>
        <taxon>Alphaproteobacteria</taxon>
        <taxon>Rhodobacterales</taxon>
        <taxon>Paracoccaceae</taxon>
        <taxon>Albidovulum</taxon>
    </lineage>
</organism>
<dbReference type="InterPro" id="IPR050491">
    <property type="entry name" value="AmpC-like"/>
</dbReference>
<keyword evidence="1 4" id="KW-0031">Aminopeptidase</keyword>
<gene>
    <name evidence="4" type="ORF">LX70_03818</name>
</gene>
<dbReference type="SUPFAM" id="SSF56601">
    <property type="entry name" value="beta-lactamase/transpeptidase-like"/>
    <property type="match status" value="1"/>
</dbReference>
<dbReference type="PANTHER" id="PTHR46825:SF9">
    <property type="entry name" value="BETA-LACTAMASE-RELATED DOMAIN-CONTAINING PROTEIN"/>
    <property type="match status" value="1"/>
</dbReference>
<comment type="caution">
    <text evidence="4">The sequence shown here is derived from an EMBL/GenBank/DDBJ whole genome shotgun (WGS) entry which is preliminary data.</text>
</comment>
<protein>
    <submittedName>
        <fullName evidence="4">D-stereospecific aminopeptidase</fullName>
    </submittedName>
</protein>
<dbReference type="AlphaFoldDB" id="A0A2S8RZ64"/>
<dbReference type="PANTHER" id="PTHR46825">
    <property type="entry name" value="D-ALANYL-D-ALANINE-CARBOXYPEPTIDASE/ENDOPEPTIDASE AMPH"/>
    <property type="match status" value="1"/>
</dbReference>
<dbReference type="EMBL" id="PVEP01000012">
    <property type="protein sequence ID" value="PQV53811.1"/>
    <property type="molecule type" value="Genomic_DNA"/>
</dbReference>
<name>A0A2S8RZ64_9RHOB</name>
<dbReference type="InterPro" id="IPR012856">
    <property type="entry name" value="DAP_B_dom"/>
</dbReference>
<dbReference type="InterPro" id="IPR001466">
    <property type="entry name" value="Beta-lactam-related"/>
</dbReference>
<dbReference type="GO" id="GO:0004177">
    <property type="term" value="F:aminopeptidase activity"/>
    <property type="evidence" value="ECO:0007669"/>
    <property type="project" value="UniProtKB-KW"/>
</dbReference>
<dbReference type="Gene3D" id="2.40.128.50">
    <property type="match status" value="2"/>
</dbReference>
<evidence type="ECO:0000313" key="5">
    <source>
        <dbReference type="Proteomes" id="UP000238338"/>
    </source>
</evidence>
<proteinExistence type="predicted"/>
<dbReference type="Pfam" id="PF00144">
    <property type="entry name" value="Beta-lactamase"/>
    <property type="match status" value="1"/>
</dbReference>
<dbReference type="InterPro" id="IPR027279">
    <property type="entry name" value="D_amino_pept/lipop_sf"/>
</dbReference>
<dbReference type="Gene3D" id="3.40.710.10">
    <property type="entry name" value="DD-peptidase/beta-lactamase superfamily"/>
    <property type="match status" value="1"/>
</dbReference>
<dbReference type="NCBIfam" id="NF009622">
    <property type="entry name" value="PRK13128.1"/>
    <property type="match status" value="1"/>
</dbReference>
<dbReference type="RefSeq" id="WP_105516359.1">
    <property type="nucleotide sequence ID" value="NZ_PVEP01000012.1"/>
</dbReference>
<evidence type="ECO:0000313" key="4">
    <source>
        <dbReference type="EMBL" id="PQV53811.1"/>
    </source>
</evidence>
<evidence type="ECO:0000259" key="2">
    <source>
        <dbReference type="Pfam" id="PF00144"/>
    </source>
</evidence>
<keyword evidence="1 4" id="KW-0378">Hydrolase</keyword>
<dbReference type="SUPFAM" id="SSF50886">
    <property type="entry name" value="D-aminopeptidase, middle and C-terminal domains"/>
    <property type="match status" value="2"/>
</dbReference>
<keyword evidence="5" id="KW-1185">Reference proteome</keyword>
<dbReference type="InterPro" id="IPR012338">
    <property type="entry name" value="Beta-lactam/transpept-like"/>
</dbReference>
<feature type="domain" description="Beta-lactamase-related" evidence="2">
    <location>
        <begin position="12"/>
        <end position="318"/>
    </location>
</feature>
<sequence>MTEIDLPALETALDALPKRHPGPGGVAGVVKDGKVVATRAWGYANLDTAAPMTAATRLPICSISKQFTCQVLLASVDDPARLDGRIADFLPNFTGPLPSLRQLCDNQSGLRDYWALTVLQGGKAEQVFAREDALPLIARMKTGHFPPGTAYSYCNCNYRIVSELIEAETGEDLETLYRRHVWGPAGMKTAVLTSDTRYPEDGVVGYEGSDATGFFPADNAIFWIGDAGISASLDDMLAYERWIDATRDDESSLYRRVSVPPTYADGSPATYGYGLARHEVAGHDFTGHAGALRGFRAQRLNARDARLSVVVIFNHEGDTYGAAQGLIEAALGYKAPEPAPIPDGWDGQWLADDGLLVQIASGRRSATLAYATGGETVTLAPDGTLGAPGAILSRQGDALSMSRPRDNTAPKLTPLSATETGDGIEIAGRYTSAELGADMVIEARDGAAFARFEGLLGQGRMERMEPAGKDVWAVATRRSMDAPAPGDWTAIIRRDGTGKAKGLTLGCWLARGVEYVRRD</sequence>
<reference evidence="4 5" key="1">
    <citation type="submission" date="2018-02" db="EMBL/GenBank/DDBJ databases">
        <title>Genomic Encyclopedia of Archaeal and Bacterial Type Strains, Phase II (KMG-II): from individual species to whole genera.</title>
        <authorList>
            <person name="Goeker M."/>
        </authorList>
    </citation>
    <scope>NUCLEOTIDE SEQUENCE [LARGE SCALE GENOMIC DNA]</scope>
    <source>
        <strain evidence="4 5">DSM 18921</strain>
    </source>
</reference>
<accession>A0A2S8RZ64</accession>